<dbReference type="SUPFAM" id="SSF53448">
    <property type="entry name" value="Nucleotide-diphospho-sugar transferases"/>
    <property type="match status" value="1"/>
</dbReference>
<evidence type="ECO:0000256" key="1">
    <source>
        <dbReference type="ARBA" id="ARBA00022679"/>
    </source>
</evidence>
<evidence type="ECO:0000313" key="4">
    <source>
        <dbReference type="EMBL" id="MEA0971105.1"/>
    </source>
</evidence>
<proteinExistence type="predicted"/>
<dbReference type="InterPro" id="IPR004528">
    <property type="entry name" value="KdsB"/>
</dbReference>
<dbReference type="InterPro" id="IPR029044">
    <property type="entry name" value="Nucleotide-diphossugar_trans"/>
</dbReference>
<dbReference type="NCBIfam" id="TIGR00466">
    <property type="entry name" value="kdsB"/>
    <property type="match status" value="1"/>
</dbReference>
<keyword evidence="2 4" id="KW-0548">Nucleotidyltransferase</keyword>
<organism evidence="4 5">
    <name type="scientific">Candidatus Megaera venefica</name>
    <dbReference type="NCBI Taxonomy" id="2055910"/>
    <lineage>
        <taxon>Bacteria</taxon>
        <taxon>Pseudomonadati</taxon>
        <taxon>Pseudomonadota</taxon>
        <taxon>Alphaproteobacteria</taxon>
        <taxon>Rickettsiales</taxon>
        <taxon>Rickettsiaceae</taxon>
        <taxon>Candidatus Megaera</taxon>
    </lineage>
</organism>
<dbReference type="PANTHER" id="PTHR42866">
    <property type="entry name" value="3-DEOXY-MANNO-OCTULOSONATE CYTIDYLYLTRANSFERASE"/>
    <property type="match status" value="1"/>
</dbReference>
<dbReference type="CDD" id="cd02517">
    <property type="entry name" value="CMP-KDO-Synthetase"/>
    <property type="match status" value="1"/>
</dbReference>
<dbReference type="RefSeq" id="WP_322777007.1">
    <property type="nucleotide sequence ID" value="NZ_JARJFB010000081.1"/>
</dbReference>
<keyword evidence="5" id="KW-1185">Reference proteome</keyword>
<gene>
    <name evidence="4" type="ORF">Megvenef_01077</name>
</gene>
<evidence type="ECO:0000313" key="5">
    <source>
        <dbReference type="Proteomes" id="UP001291687"/>
    </source>
</evidence>
<evidence type="ECO:0000256" key="3">
    <source>
        <dbReference type="ARBA" id="ARBA00022985"/>
    </source>
</evidence>
<dbReference type="Proteomes" id="UP001291687">
    <property type="component" value="Unassembled WGS sequence"/>
</dbReference>
<accession>A0ABU5ND86</accession>
<sequence>MDDKDQYSDVVIIVPSRIGSTRLPKKALEKIGSKTLIEHVVLRIKSKFKGNLYVATDSEEIANLVKKSDAIAIMTDEDCPTGSDRVFQAFKTIPYNDKIKYVINVQGDMPFVDLHVVEQIITMLKTEDYDIVTSGVKVGKDIAQAESNVKIVIDKHGRALYFSRSMIPHGGEEFLYHVGIYGFKVEALEKFIKLEKSKYEVCEKLEQLRALENGMKIGVCVSNEIPVSVDTRRDLEKANLYYNQLAL</sequence>
<comment type="caution">
    <text evidence="4">The sequence shown here is derived from an EMBL/GenBank/DDBJ whole genome shotgun (WGS) entry which is preliminary data.</text>
</comment>
<protein>
    <submittedName>
        <fullName evidence="4">3-deoxy-manno-octulosonate cytidylyltransferase</fullName>
    </submittedName>
</protein>
<keyword evidence="3" id="KW-0448">Lipopolysaccharide biosynthesis</keyword>
<dbReference type="Gene3D" id="3.90.550.10">
    <property type="entry name" value="Spore Coat Polysaccharide Biosynthesis Protein SpsA, Chain A"/>
    <property type="match status" value="1"/>
</dbReference>
<dbReference type="NCBIfam" id="NF003948">
    <property type="entry name" value="PRK05450.1-1"/>
    <property type="match status" value="1"/>
</dbReference>
<reference evidence="4 5" key="1">
    <citation type="submission" date="2023-03" db="EMBL/GenBank/DDBJ databases">
        <title>Host association and intracellularity evolved multiple times independently in the Rickettsiales.</title>
        <authorList>
            <person name="Castelli M."/>
            <person name="Nardi T."/>
            <person name="Gammuto L."/>
            <person name="Bellinzona G."/>
            <person name="Sabaneyeva E."/>
            <person name="Potekhin A."/>
            <person name="Serra V."/>
            <person name="Petroni G."/>
            <person name="Sassera D."/>
        </authorList>
    </citation>
    <scope>NUCLEOTIDE SEQUENCE [LARGE SCALE GENOMIC DNA]</scope>
    <source>
        <strain evidence="4 5">Sr 2-6</strain>
    </source>
</reference>
<dbReference type="Pfam" id="PF02348">
    <property type="entry name" value="CTP_transf_3"/>
    <property type="match status" value="1"/>
</dbReference>
<dbReference type="InterPro" id="IPR003329">
    <property type="entry name" value="Cytidylyl_trans"/>
</dbReference>
<name>A0ABU5ND86_9RICK</name>
<dbReference type="GO" id="GO:0016779">
    <property type="term" value="F:nucleotidyltransferase activity"/>
    <property type="evidence" value="ECO:0007669"/>
    <property type="project" value="UniProtKB-KW"/>
</dbReference>
<dbReference type="EMBL" id="JARJFB010000081">
    <property type="protein sequence ID" value="MEA0971105.1"/>
    <property type="molecule type" value="Genomic_DNA"/>
</dbReference>
<dbReference type="PANTHER" id="PTHR42866:SF2">
    <property type="entry name" value="3-DEOXY-MANNO-OCTULOSONATE CYTIDYLYLTRANSFERASE, MITOCHONDRIAL"/>
    <property type="match status" value="1"/>
</dbReference>
<dbReference type="NCBIfam" id="NF003952">
    <property type="entry name" value="PRK05450.1-5"/>
    <property type="match status" value="1"/>
</dbReference>
<keyword evidence="1" id="KW-0808">Transferase</keyword>
<evidence type="ECO:0000256" key="2">
    <source>
        <dbReference type="ARBA" id="ARBA00022695"/>
    </source>
</evidence>